<name>A0A1J4T4S7_9BACT</name>
<protein>
    <submittedName>
        <fullName evidence="3">Uncharacterized protein</fullName>
    </submittedName>
</protein>
<proteinExistence type="predicted"/>
<organism evidence="3 4">
    <name type="scientific">Candidatus Falkowbacteria bacterium CG1_02_37_44</name>
    <dbReference type="NCBI Taxonomy" id="1805146"/>
    <lineage>
        <taxon>Bacteria</taxon>
        <taxon>Candidatus Falkowiibacteriota</taxon>
    </lineage>
</organism>
<feature type="region of interest" description="Disordered" evidence="2">
    <location>
        <begin position="1"/>
        <end position="32"/>
    </location>
</feature>
<feature type="compositionally biased region" description="Basic and acidic residues" evidence="2">
    <location>
        <begin position="14"/>
        <end position="32"/>
    </location>
</feature>
<dbReference type="STRING" id="1805146.AUJ27_04260"/>
<gene>
    <name evidence="3" type="ORF">AUJ27_04260</name>
</gene>
<dbReference type="AlphaFoldDB" id="A0A1J4T4S7"/>
<evidence type="ECO:0000256" key="1">
    <source>
        <dbReference type="SAM" id="Coils"/>
    </source>
</evidence>
<sequence length="986" mass="114546">MKELVLPDQTSENKTSDEEMNDKTEDSNYKKNEITANQIKEQLEEFLYSERIFENIDGDLVVDKSKMLNDDNFKKRLYNLNFGTANGLRQRGSSIKMIEEFFSGLEAYDTEEYKKSLVAGEIPKIKKIFYRKEKSEKDEIQGVKNNLLDFLEKNQIIKKKDGMLIMDLEKFKSGFFDQAEIKYLGKAGFKKFYGTRITVFELLRDIKVISKKDYDTAKAENATVTPKPLFNIPESKKEAFNEDMIKRQEYYLNLWDIYGASKGKNWKYVEAKNGDQIDLRELALATAVFRDLNGRRNKDNELQVYDKEKEAFVKINDVLIIKNIGKLGTAKKGAQGINRIQGVNRYLRKISPELKNLISIRDFNLLSGEHGGLRAEKKVRDSGDVSISSAQYYIGKEYFIFSKDKIPTKNIKVVELDRSRAGIVVKHKDRETLRYTFSLLSREEKEKKLIEYKKKSGKELPRKGQGGLIHVNKNEMEVRLERYNNEKENFQLENESFDNYNQRISYLTDYSYISKVSDKFFEESKIRIQELSWKEQQWLIASYYEMGIKGEEEKIINFTKRFGLNGLRTFLSCEYDIENGQKIIGLGEKLDPKIAEAIFSKYNELINLTKKSIEDLEKKLGNKDLDFNENKSSIISRNILTKANNLLVSFSDSIKNNSINEEKLFQELEKISADIILLNEIIRELPREEVAGLDLRKIEDIDKREDMPASEILKNKELVEKIKNIIREQFPEGDDDEFIKECQNKENLKIIITLANKEVLSFFTKEKVSENFEYVDWFISNPDAPIKGLGEATLKLGFDDDTDKAKSYYAVAKPHVKSFHILVEKLGFVSFKGSTEDNEYKNHYARARKLLNDKDLISKNISADENKSLNNTLKTICQKPNKTEDFIFKGERLIVCKVIYHGQNHKDDILKTDADGWILSEIERQYKKGNVLARFIPESEKKENQTFYAVFEKDNSSPNEREELEEIINHKSGSKLHSDSKNALSI</sequence>
<evidence type="ECO:0000313" key="4">
    <source>
        <dbReference type="Proteomes" id="UP000183192"/>
    </source>
</evidence>
<feature type="coiled-coil region" evidence="1">
    <location>
        <begin position="473"/>
        <end position="500"/>
    </location>
</feature>
<reference evidence="3 4" key="1">
    <citation type="journal article" date="2016" name="Environ. Microbiol.">
        <title>Genomic resolution of a cold subsurface aquifer community provides metabolic insights for novel microbes adapted to high CO concentrations.</title>
        <authorList>
            <person name="Probst A.J."/>
            <person name="Castelle C.J."/>
            <person name="Singh A."/>
            <person name="Brown C.T."/>
            <person name="Anantharaman K."/>
            <person name="Sharon I."/>
            <person name="Hug L.A."/>
            <person name="Burstein D."/>
            <person name="Emerson J.B."/>
            <person name="Thomas B.C."/>
            <person name="Banfield J.F."/>
        </authorList>
    </citation>
    <scope>NUCLEOTIDE SEQUENCE [LARGE SCALE GENOMIC DNA]</scope>
    <source>
        <strain evidence="3">CG1_02_37_44</strain>
    </source>
</reference>
<accession>A0A1J4T4S7</accession>
<evidence type="ECO:0000313" key="3">
    <source>
        <dbReference type="EMBL" id="OIO06393.1"/>
    </source>
</evidence>
<keyword evidence="1" id="KW-0175">Coiled coil</keyword>
<dbReference type="Proteomes" id="UP000183192">
    <property type="component" value="Unassembled WGS sequence"/>
</dbReference>
<evidence type="ECO:0000256" key="2">
    <source>
        <dbReference type="SAM" id="MobiDB-lite"/>
    </source>
</evidence>
<dbReference type="EMBL" id="MNUU01000081">
    <property type="protein sequence ID" value="OIO06393.1"/>
    <property type="molecule type" value="Genomic_DNA"/>
</dbReference>
<comment type="caution">
    <text evidence="3">The sequence shown here is derived from an EMBL/GenBank/DDBJ whole genome shotgun (WGS) entry which is preliminary data.</text>
</comment>